<keyword evidence="3" id="KW-1185">Reference proteome</keyword>
<accession>A0A816DR02</accession>
<dbReference type="Proteomes" id="UP000663854">
    <property type="component" value="Unassembled WGS sequence"/>
</dbReference>
<evidence type="ECO:0000313" key="1">
    <source>
        <dbReference type="EMBL" id="CAF1453822.1"/>
    </source>
</evidence>
<evidence type="ECO:0000313" key="3">
    <source>
        <dbReference type="Proteomes" id="UP000663870"/>
    </source>
</evidence>
<gene>
    <name evidence="2" type="ORF">JXQ802_LOCUS53027</name>
    <name evidence="1" type="ORF">PYM288_LOCUS36661</name>
</gene>
<organism evidence="2 3">
    <name type="scientific">Rotaria sordida</name>
    <dbReference type="NCBI Taxonomy" id="392033"/>
    <lineage>
        <taxon>Eukaryota</taxon>
        <taxon>Metazoa</taxon>
        <taxon>Spiralia</taxon>
        <taxon>Gnathifera</taxon>
        <taxon>Rotifera</taxon>
        <taxon>Eurotatoria</taxon>
        <taxon>Bdelloidea</taxon>
        <taxon>Philodinida</taxon>
        <taxon>Philodinidae</taxon>
        <taxon>Rotaria</taxon>
    </lineage>
</organism>
<dbReference type="EMBL" id="CAJNOL010008917">
    <property type="protein sequence ID" value="CAF1639839.1"/>
    <property type="molecule type" value="Genomic_DNA"/>
</dbReference>
<dbReference type="AlphaFoldDB" id="A0A816DR02"/>
<dbReference type="EMBL" id="CAJNOH010007273">
    <property type="protein sequence ID" value="CAF1453822.1"/>
    <property type="molecule type" value="Genomic_DNA"/>
</dbReference>
<comment type="caution">
    <text evidence="2">The sequence shown here is derived from an EMBL/GenBank/DDBJ whole genome shotgun (WGS) entry which is preliminary data.</text>
</comment>
<name>A0A816DR02_9BILA</name>
<sequence>MSSLHFSEDAELFSSLVEQVGLDGLMMIIAVVRRIADLPLNLLPSSTRTTTITELVNSYTHLNVPEHKVLILLNQLHLRSDFISRLTRASDTFDSFISNLILDFYTSTNGYGAPW</sequence>
<evidence type="ECO:0000313" key="2">
    <source>
        <dbReference type="EMBL" id="CAF1639839.1"/>
    </source>
</evidence>
<proteinExistence type="predicted"/>
<reference evidence="2" key="1">
    <citation type="submission" date="2021-02" db="EMBL/GenBank/DDBJ databases">
        <authorList>
            <person name="Nowell W R."/>
        </authorList>
    </citation>
    <scope>NUCLEOTIDE SEQUENCE</scope>
</reference>
<protein>
    <submittedName>
        <fullName evidence="2">Uncharacterized protein</fullName>
    </submittedName>
</protein>
<dbReference type="Proteomes" id="UP000663870">
    <property type="component" value="Unassembled WGS sequence"/>
</dbReference>